<feature type="domain" description="AB hydrolase-1" evidence="2">
    <location>
        <begin position="35"/>
        <end position="309"/>
    </location>
</feature>
<keyword evidence="4" id="KW-1185">Reference proteome</keyword>
<accession>A0A225B004</accession>
<evidence type="ECO:0000313" key="4">
    <source>
        <dbReference type="Proteomes" id="UP000214365"/>
    </source>
</evidence>
<evidence type="ECO:0000313" key="3">
    <source>
        <dbReference type="EMBL" id="OKL59117.1"/>
    </source>
</evidence>
<evidence type="ECO:0000256" key="1">
    <source>
        <dbReference type="SAM" id="MobiDB-lite"/>
    </source>
</evidence>
<dbReference type="InterPro" id="IPR000073">
    <property type="entry name" value="AB_hydrolase_1"/>
</dbReference>
<proteinExistence type="predicted"/>
<reference evidence="3 4" key="1">
    <citation type="submission" date="2015-06" db="EMBL/GenBank/DDBJ databases">
        <title>Talaromyces atroroseus IBT 11181 draft genome.</title>
        <authorList>
            <person name="Rasmussen K.B."/>
            <person name="Rasmussen S."/>
            <person name="Petersen B."/>
            <person name="Sicheritz-Ponten T."/>
            <person name="Mortensen U.H."/>
            <person name="Thrane U."/>
        </authorList>
    </citation>
    <scope>NUCLEOTIDE SEQUENCE [LARGE SCALE GENOMIC DNA]</scope>
    <source>
        <strain evidence="3 4">IBT 11181</strain>
    </source>
</reference>
<name>A0A225B004_TALAT</name>
<gene>
    <name evidence="3" type="ORF">UA08_05650</name>
</gene>
<dbReference type="GeneID" id="31005406"/>
<dbReference type="Gene3D" id="3.40.50.1820">
    <property type="entry name" value="alpha/beta hydrolase"/>
    <property type="match status" value="1"/>
</dbReference>
<protein>
    <recommendedName>
        <fullName evidence="2">AB hydrolase-1 domain-containing protein</fullName>
    </recommendedName>
</protein>
<dbReference type="Proteomes" id="UP000214365">
    <property type="component" value="Unassembled WGS sequence"/>
</dbReference>
<dbReference type="SUPFAM" id="SSF53474">
    <property type="entry name" value="alpha/beta-Hydrolases"/>
    <property type="match status" value="1"/>
</dbReference>
<dbReference type="AlphaFoldDB" id="A0A225B004"/>
<dbReference type="Pfam" id="PF12697">
    <property type="entry name" value="Abhydrolase_6"/>
    <property type="match status" value="1"/>
</dbReference>
<dbReference type="InterPro" id="IPR029058">
    <property type="entry name" value="AB_hydrolase_fold"/>
</dbReference>
<dbReference type="OrthoDB" id="3466836at2759"/>
<feature type="region of interest" description="Disordered" evidence="1">
    <location>
        <begin position="75"/>
        <end position="95"/>
    </location>
</feature>
<dbReference type="EMBL" id="LFMY01000008">
    <property type="protein sequence ID" value="OKL59117.1"/>
    <property type="molecule type" value="Genomic_DNA"/>
</dbReference>
<sequence length="319" mass="34572">MAEFQHIRLTTKPTAQISYSFHPAVSASTAKSVLVVFLNGLGLPQVSWVRSIAQLKELRQGADIPAILTYDRFGQGQTTDRDPNDEGAADPSHGHDSIAVIHDLRQLITQIAAENLGISDVDSLTLVLVSNSIGGALVRLYAQEYPGTVAGLLILDSYLANSDFVSVFPDPDAEGFDPSTLPEGVTPELLRAARERTKQILHPDVGNKEGLSRKNLRTLLPDSDGPVLQGPGGSGPYVTVVGHDFETFAEESLQLGLPKPLTLAYLNPYWHRFNEGLVKLTQPEKSKGPLQAPNSGHFIQKDNPAFVAQELNEILSKIL</sequence>
<dbReference type="RefSeq" id="XP_020119238.1">
    <property type="nucleotide sequence ID" value="XM_020267943.1"/>
</dbReference>
<organism evidence="3 4">
    <name type="scientific">Talaromyces atroroseus</name>
    <dbReference type="NCBI Taxonomy" id="1441469"/>
    <lineage>
        <taxon>Eukaryota</taxon>
        <taxon>Fungi</taxon>
        <taxon>Dikarya</taxon>
        <taxon>Ascomycota</taxon>
        <taxon>Pezizomycotina</taxon>
        <taxon>Eurotiomycetes</taxon>
        <taxon>Eurotiomycetidae</taxon>
        <taxon>Eurotiales</taxon>
        <taxon>Trichocomaceae</taxon>
        <taxon>Talaromyces</taxon>
        <taxon>Talaromyces sect. Trachyspermi</taxon>
    </lineage>
</organism>
<comment type="caution">
    <text evidence="3">The sequence shown here is derived from an EMBL/GenBank/DDBJ whole genome shotgun (WGS) entry which is preliminary data.</text>
</comment>
<evidence type="ECO:0000259" key="2">
    <source>
        <dbReference type="Pfam" id="PF12697"/>
    </source>
</evidence>